<dbReference type="WBParaSite" id="PSAMB.scaffold1698size28626.g14423.t1">
    <property type="protein sequence ID" value="PSAMB.scaffold1698size28626.g14423.t1"/>
    <property type="gene ID" value="PSAMB.scaffold1698size28626.g14423"/>
</dbReference>
<accession>A0A914VC48</accession>
<proteinExistence type="predicted"/>
<feature type="domain" description="Tc1-like transposase DDE" evidence="1">
    <location>
        <begin position="73"/>
        <end position="125"/>
    </location>
</feature>
<dbReference type="Proteomes" id="UP000887566">
    <property type="component" value="Unplaced"/>
</dbReference>
<dbReference type="InterPro" id="IPR036397">
    <property type="entry name" value="RNaseH_sf"/>
</dbReference>
<name>A0A914VC48_9BILA</name>
<dbReference type="PANTHER" id="PTHR33939:SF1">
    <property type="entry name" value="DUF4371 DOMAIN-CONTAINING PROTEIN"/>
    <property type="match status" value="1"/>
</dbReference>
<dbReference type="Gene3D" id="3.30.420.10">
    <property type="entry name" value="Ribonuclease H-like superfamily/Ribonuclease H"/>
    <property type="match status" value="1"/>
</dbReference>
<evidence type="ECO:0000313" key="3">
    <source>
        <dbReference type="WBParaSite" id="PSAMB.scaffold1698size28626.g14423.t1"/>
    </source>
</evidence>
<reference evidence="3" key="1">
    <citation type="submission" date="2022-11" db="UniProtKB">
        <authorList>
            <consortium name="WormBaseParasite"/>
        </authorList>
    </citation>
    <scope>IDENTIFICATION</scope>
</reference>
<dbReference type="AlphaFoldDB" id="A0A914VC48"/>
<sequence length="199" mass="22312">MDETWVFAGMSHGYDWVDKEALRNPYEAMKNGLTTGLKTPVSRGKRAIVIHCVAEDGLVDGANFVFASHATDDDGDYHRDMDAAKIALEHGVIILRLPPYHCDLNPIESVWGWIKRQLRDELWSDDKLKAVMAATKLAFKSLPQSAIRGIFSHVREAEKRYAALDELLLDDTVCELVPDAATFVDDSYSEAEVEVDVME</sequence>
<evidence type="ECO:0000259" key="1">
    <source>
        <dbReference type="Pfam" id="PF13358"/>
    </source>
</evidence>
<keyword evidence="2" id="KW-1185">Reference proteome</keyword>
<dbReference type="PANTHER" id="PTHR33939">
    <property type="entry name" value="PROTEIN CBG22215"/>
    <property type="match status" value="1"/>
</dbReference>
<protein>
    <submittedName>
        <fullName evidence="3">Tc1-like transposase DDE domain-containing protein</fullName>
    </submittedName>
</protein>
<evidence type="ECO:0000313" key="2">
    <source>
        <dbReference type="Proteomes" id="UP000887566"/>
    </source>
</evidence>
<dbReference type="InterPro" id="IPR038717">
    <property type="entry name" value="Tc1-like_DDE_dom"/>
</dbReference>
<organism evidence="2 3">
    <name type="scientific">Plectus sambesii</name>
    <dbReference type="NCBI Taxonomy" id="2011161"/>
    <lineage>
        <taxon>Eukaryota</taxon>
        <taxon>Metazoa</taxon>
        <taxon>Ecdysozoa</taxon>
        <taxon>Nematoda</taxon>
        <taxon>Chromadorea</taxon>
        <taxon>Plectida</taxon>
        <taxon>Plectina</taxon>
        <taxon>Plectoidea</taxon>
        <taxon>Plectidae</taxon>
        <taxon>Plectus</taxon>
    </lineage>
</organism>
<dbReference type="Pfam" id="PF13358">
    <property type="entry name" value="DDE_3"/>
    <property type="match status" value="1"/>
</dbReference>
<dbReference type="GO" id="GO:0003676">
    <property type="term" value="F:nucleic acid binding"/>
    <property type="evidence" value="ECO:0007669"/>
    <property type="project" value="InterPro"/>
</dbReference>